<evidence type="ECO:0000313" key="3">
    <source>
        <dbReference type="Proteomes" id="UP001218895"/>
    </source>
</evidence>
<dbReference type="Proteomes" id="UP001218895">
    <property type="component" value="Chromosome"/>
</dbReference>
<proteinExistence type="predicted"/>
<evidence type="ECO:0000256" key="1">
    <source>
        <dbReference type="SAM" id="Phobius"/>
    </source>
</evidence>
<dbReference type="EMBL" id="CP091092">
    <property type="protein sequence ID" value="WFN35957.1"/>
    <property type="molecule type" value="Genomic_DNA"/>
</dbReference>
<gene>
    <name evidence="2" type="ORF">L1994_07275</name>
</gene>
<keyword evidence="3" id="KW-1185">Reference proteome</keyword>
<sequence>MVNSVSAANYDDPVIKITPDKSSYSPGDSIILSADVPLASTGDSTFPAAHSLRVLTELDDPQWYYTIKINGHGEEKTVTKRSVTLSGFLLDYPSSGNSVSISYTLEATVPEVSSTGDLIFFQITQLDGSGNEVVGQETEINPTSRLVVNPDDIDKLRDIVETSLNDFNTQLQDKLKTGVDTSLAQAKYDDARTKFVQSATASYSDAHTLLEDAQTLIAEGEKLLNQAWAQKSIDRAQATIDSISFYITDFKVNRSMTNDARVINIETKVESAQSSLNSAKTLMNQENYPQAYTLAETSNTKADETLAIAEELYAEVSKGIIPDVGGVGIFVIIGIIVVIAVVGIVIYRKKTSWDELG</sequence>
<name>A0AAF0FP24_9EURY</name>
<organism evidence="2 3">
    <name type="scientific">Methanomicrobium antiquum</name>
    <dbReference type="NCBI Taxonomy" id="487686"/>
    <lineage>
        <taxon>Archaea</taxon>
        <taxon>Methanobacteriati</taxon>
        <taxon>Methanobacteriota</taxon>
        <taxon>Stenosarchaea group</taxon>
        <taxon>Methanomicrobia</taxon>
        <taxon>Methanomicrobiales</taxon>
        <taxon>Methanomicrobiaceae</taxon>
        <taxon>Methanomicrobium</taxon>
    </lineage>
</organism>
<dbReference type="AlphaFoldDB" id="A0AAF0FP24"/>
<dbReference type="KEGG" id="manq:L1994_07275"/>
<keyword evidence="1" id="KW-0472">Membrane</keyword>
<reference evidence="2" key="1">
    <citation type="submission" date="2022-01" db="EMBL/GenBank/DDBJ databases">
        <title>Complete genome of Methanomicrobium antiquum DSM 21220.</title>
        <authorList>
            <person name="Chen S.-C."/>
            <person name="You Y.-T."/>
            <person name="Zhou Y.-Z."/>
            <person name="Lai M.-C."/>
        </authorList>
    </citation>
    <scope>NUCLEOTIDE SEQUENCE</scope>
    <source>
        <strain evidence="2">DSM 21220</strain>
    </source>
</reference>
<feature type="transmembrane region" description="Helical" evidence="1">
    <location>
        <begin position="327"/>
        <end position="347"/>
    </location>
</feature>
<dbReference type="GeneID" id="79950187"/>
<keyword evidence="1" id="KW-0812">Transmembrane</keyword>
<protein>
    <submittedName>
        <fullName evidence="2">Uncharacterized protein</fullName>
    </submittedName>
</protein>
<keyword evidence="1" id="KW-1133">Transmembrane helix</keyword>
<evidence type="ECO:0000313" key="2">
    <source>
        <dbReference type="EMBL" id="WFN35957.1"/>
    </source>
</evidence>
<dbReference type="RefSeq" id="WP_278098796.1">
    <property type="nucleotide sequence ID" value="NZ_CP091092.1"/>
</dbReference>
<accession>A0AAF0FP24</accession>